<keyword evidence="4" id="KW-0813">Transport</keyword>
<comment type="subcellular location">
    <subcellularLocation>
        <location evidence="1">Membrane</location>
        <topology evidence="1">Multi-pass membrane protein</topology>
    </subcellularLocation>
</comment>
<dbReference type="GO" id="GO:0015293">
    <property type="term" value="F:symporter activity"/>
    <property type="evidence" value="ECO:0007669"/>
    <property type="project" value="UniProtKB-KW"/>
</dbReference>
<dbReference type="InterPro" id="IPR004710">
    <property type="entry name" value="Bilac:Na_transpt"/>
</dbReference>
<reference evidence="10" key="1">
    <citation type="submission" date="2023-11" db="UniProtKB">
        <authorList>
            <consortium name="WormBaseParasite"/>
        </authorList>
    </citation>
    <scope>IDENTIFICATION</scope>
</reference>
<sequence>MFMFSWPVFLSLLINANILLSYSSPVKETPPQQVGLIYDEETRRTREQLYRKHIGGNQSSPMYSDDYHDVANVIHVVISISKRDLVFFDDYKIKPVMCFINYSSQVPLVLSYDLDSSYSAELVNKSRYWLPPSSETSTNISLYILPKLVGLDYLMFFIGVDKPKSRYNTSTSWLTNKSESLRNKYYDELATHHQLNLSLLNTQEADDANDNNILSFPVFVTIDRGIGYQVYRIFIMFMLIVFTFVMGCDLDTSVILYHFKRPVSISVGFFCQFFFMPLIALCITKIIPIRSEFGFGLLTIACSPGGGNSNGWSFLLGGDINLSMLMTFISNLAALFMMPFLLFVYGRFFIDVTRIQIPYFYVFLQLLQIAIPALLGLGLRIWKPNFAMKFSKLVGPLFKFQIVFFLTVGVYINWSLFRLLGAFPLLVLICALLPWLGFCISSLFVFILRKPFQSIITVALETGIQNISIAILVLLYIMPKPTGELGAIMPIAVADLTPIPLYIIYSSMLIKRKCCNQQEKSNDIETSFTTEMSKNCINDVMKTENDTSVPQTKVPLPGVTTTVSDIET</sequence>
<keyword evidence="4" id="KW-0769">Symport</keyword>
<keyword evidence="3 7" id="KW-0812">Transmembrane</keyword>
<accession>A0AA84ZV65</accession>
<keyword evidence="5 7" id="KW-1133">Transmembrane helix</keyword>
<evidence type="ECO:0000256" key="2">
    <source>
        <dbReference type="ARBA" id="ARBA00006528"/>
    </source>
</evidence>
<dbReference type="GO" id="GO:0016020">
    <property type="term" value="C:membrane"/>
    <property type="evidence" value="ECO:0007669"/>
    <property type="project" value="UniProtKB-SubCell"/>
</dbReference>
<feature type="signal peptide" evidence="8">
    <location>
        <begin position="1"/>
        <end position="23"/>
    </location>
</feature>
<protein>
    <submittedName>
        <fullName evidence="10">Uncharacterized protein</fullName>
    </submittedName>
</protein>
<dbReference type="WBParaSite" id="SMRG1_50360.1">
    <property type="protein sequence ID" value="SMRG1_50360.1"/>
    <property type="gene ID" value="SMRG1_50360"/>
</dbReference>
<evidence type="ECO:0000313" key="10">
    <source>
        <dbReference type="WBParaSite" id="SMRG1_50360.1"/>
    </source>
</evidence>
<feature type="transmembrane region" description="Helical" evidence="7">
    <location>
        <begin position="322"/>
        <end position="345"/>
    </location>
</feature>
<dbReference type="Proteomes" id="UP000050790">
    <property type="component" value="Unassembled WGS sequence"/>
</dbReference>
<dbReference type="AlphaFoldDB" id="A0AA84ZV65"/>
<feature type="transmembrane region" description="Helical" evidence="7">
    <location>
        <begin position="357"/>
        <end position="377"/>
    </location>
</feature>
<keyword evidence="8" id="KW-0732">Signal</keyword>
<dbReference type="InterPro" id="IPR002657">
    <property type="entry name" value="BilAc:Na_symport/Acr3"/>
</dbReference>
<evidence type="ECO:0000256" key="3">
    <source>
        <dbReference type="ARBA" id="ARBA00022692"/>
    </source>
</evidence>
<name>A0AA84ZV65_9TREM</name>
<organism evidence="9 10">
    <name type="scientific">Schistosoma margrebowiei</name>
    <dbReference type="NCBI Taxonomy" id="48269"/>
    <lineage>
        <taxon>Eukaryota</taxon>
        <taxon>Metazoa</taxon>
        <taxon>Spiralia</taxon>
        <taxon>Lophotrochozoa</taxon>
        <taxon>Platyhelminthes</taxon>
        <taxon>Trematoda</taxon>
        <taxon>Digenea</taxon>
        <taxon>Strigeidida</taxon>
        <taxon>Schistosomatoidea</taxon>
        <taxon>Schistosomatidae</taxon>
        <taxon>Schistosoma</taxon>
    </lineage>
</organism>
<evidence type="ECO:0000313" key="9">
    <source>
        <dbReference type="Proteomes" id="UP000050790"/>
    </source>
</evidence>
<feature type="transmembrane region" description="Helical" evidence="7">
    <location>
        <begin position="455"/>
        <end position="479"/>
    </location>
</feature>
<feature type="transmembrane region" description="Helical" evidence="7">
    <location>
        <begin position="397"/>
        <end position="417"/>
    </location>
</feature>
<keyword evidence="6 7" id="KW-0472">Membrane</keyword>
<evidence type="ECO:0000256" key="6">
    <source>
        <dbReference type="ARBA" id="ARBA00023136"/>
    </source>
</evidence>
<evidence type="ECO:0000256" key="1">
    <source>
        <dbReference type="ARBA" id="ARBA00004141"/>
    </source>
</evidence>
<evidence type="ECO:0000256" key="5">
    <source>
        <dbReference type="ARBA" id="ARBA00022989"/>
    </source>
</evidence>
<feature type="transmembrane region" description="Helical" evidence="7">
    <location>
        <begin position="233"/>
        <end position="257"/>
    </location>
</feature>
<feature type="transmembrane region" description="Helical" evidence="7">
    <location>
        <begin position="485"/>
        <end position="505"/>
    </location>
</feature>
<dbReference type="InterPro" id="IPR038770">
    <property type="entry name" value="Na+/solute_symporter_sf"/>
</dbReference>
<proteinExistence type="inferred from homology"/>
<comment type="similarity">
    <text evidence="2">Belongs to the bile acid:sodium symporter (BASS) (TC 2.A.28) family.</text>
</comment>
<dbReference type="PANTHER" id="PTHR10361">
    <property type="entry name" value="SODIUM-BILE ACID COTRANSPORTER"/>
    <property type="match status" value="1"/>
</dbReference>
<feature type="transmembrane region" description="Helical" evidence="7">
    <location>
        <begin position="423"/>
        <end position="448"/>
    </location>
</feature>
<evidence type="ECO:0000256" key="7">
    <source>
        <dbReference type="SAM" id="Phobius"/>
    </source>
</evidence>
<dbReference type="Pfam" id="PF01758">
    <property type="entry name" value="SBF"/>
    <property type="match status" value="1"/>
</dbReference>
<evidence type="ECO:0000256" key="8">
    <source>
        <dbReference type="SAM" id="SignalP"/>
    </source>
</evidence>
<feature type="transmembrane region" description="Helical" evidence="7">
    <location>
        <begin position="263"/>
        <end position="283"/>
    </location>
</feature>
<feature type="chain" id="PRO_5041693072" evidence="8">
    <location>
        <begin position="24"/>
        <end position="568"/>
    </location>
</feature>
<dbReference type="Gene3D" id="1.20.1530.20">
    <property type="match status" value="1"/>
</dbReference>
<evidence type="ECO:0000256" key="4">
    <source>
        <dbReference type="ARBA" id="ARBA00022847"/>
    </source>
</evidence>
<dbReference type="PANTHER" id="PTHR10361:SF28">
    <property type="entry name" value="P3 PROTEIN-RELATED"/>
    <property type="match status" value="1"/>
</dbReference>